<dbReference type="InterPro" id="IPR048279">
    <property type="entry name" value="MdtK-like"/>
</dbReference>
<evidence type="ECO:0000256" key="4">
    <source>
        <dbReference type="ARBA" id="ARBA00022448"/>
    </source>
</evidence>
<keyword evidence="4" id="KW-0813">Transport</keyword>
<evidence type="ECO:0000256" key="3">
    <source>
        <dbReference type="ARBA" id="ARBA00022106"/>
    </source>
</evidence>
<dbReference type="CDD" id="cd13143">
    <property type="entry name" value="MATE_MepA_like"/>
    <property type="match status" value="1"/>
</dbReference>
<feature type="transmembrane region" description="Helical" evidence="11">
    <location>
        <begin position="180"/>
        <end position="204"/>
    </location>
</feature>
<dbReference type="GO" id="GO:0042910">
    <property type="term" value="F:xenobiotic transmembrane transporter activity"/>
    <property type="evidence" value="ECO:0007669"/>
    <property type="project" value="InterPro"/>
</dbReference>
<dbReference type="GO" id="GO:0015297">
    <property type="term" value="F:antiporter activity"/>
    <property type="evidence" value="ECO:0007669"/>
    <property type="project" value="InterPro"/>
</dbReference>
<evidence type="ECO:0000313" key="13">
    <source>
        <dbReference type="Proteomes" id="UP000824081"/>
    </source>
</evidence>
<feature type="transmembrane region" description="Helical" evidence="11">
    <location>
        <begin position="285"/>
        <end position="308"/>
    </location>
</feature>
<evidence type="ECO:0000313" key="12">
    <source>
        <dbReference type="EMBL" id="HIU59608.1"/>
    </source>
</evidence>
<feature type="region of interest" description="Disordered" evidence="10">
    <location>
        <begin position="1"/>
        <end position="21"/>
    </location>
</feature>
<reference evidence="12" key="1">
    <citation type="submission" date="2020-10" db="EMBL/GenBank/DDBJ databases">
        <authorList>
            <person name="Gilroy R."/>
        </authorList>
    </citation>
    <scope>NUCLEOTIDE SEQUENCE</scope>
    <source>
        <strain evidence="12">11687</strain>
    </source>
</reference>
<reference evidence="12" key="2">
    <citation type="journal article" date="2021" name="PeerJ">
        <title>Extensive microbial diversity within the chicken gut microbiome revealed by metagenomics and culture.</title>
        <authorList>
            <person name="Gilroy R."/>
            <person name="Ravi A."/>
            <person name="Getino M."/>
            <person name="Pursley I."/>
            <person name="Horton D.L."/>
            <person name="Alikhan N.F."/>
            <person name="Baker D."/>
            <person name="Gharbi K."/>
            <person name="Hall N."/>
            <person name="Watson M."/>
            <person name="Adriaenssens E.M."/>
            <person name="Foster-Nyarko E."/>
            <person name="Jarju S."/>
            <person name="Secka A."/>
            <person name="Antonio M."/>
            <person name="Oren A."/>
            <person name="Chaudhuri R.R."/>
            <person name="La Ragione R."/>
            <person name="Hildebrand F."/>
            <person name="Pallen M.J."/>
        </authorList>
    </citation>
    <scope>NUCLEOTIDE SEQUENCE</scope>
    <source>
        <strain evidence="12">11687</strain>
    </source>
</reference>
<keyword evidence="8 11" id="KW-0472">Membrane</keyword>
<keyword evidence="7 11" id="KW-1133">Transmembrane helix</keyword>
<gene>
    <name evidence="12" type="ORF">IAC57_05830</name>
</gene>
<evidence type="ECO:0000256" key="5">
    <source>
        <dbReference type="ARBA" id="ARBA00022475"/>
    </source>
</evidence>
<protein>
    <recommendedName>
        <fullName evidence="3">Multidrug export protein MepA</fullName>
    </recommendedName>
</protein>
<dbReference type="InterPro" id="IPR045070">
    <property type="entry name" value="MATE_MepA-like"/>
</dbReference>
<feature type="transmembrane region" description="Helical" evidence="11">
    <location>
        <begin position="254"/>
        <end position="279"/>
    </location>
</feature>
<comment type="similarity">
    <text evidence="2">Belongs to the multi antimicrobial extrusion (MATE) (TC 2.A.66.1) family. MepA subfamily.</text>
</comment>
<dbReference type="GO" id="GO:0005886">
    <property type="term" value="C:plasma membrane"/>
    <property type="evidence" value="ECO:0007669"/>
    <property type="project" value="UniProtKB-SubCell"/>
</dbReference>
<evidence type="ECO:0000256" key="2">
    <source>
        <dbReference type="ARBA" id="ARBA00008417"/>
    </source>
</evidence>
<proteinExistence type="inferred from homology"/>
<feature type="compositionally biased region" description="Basic and acidic residues" evidence="10">
    <location>
        <begin position="1"/>
        <end position="19"/>
    </location>
</feature>
<evidence type="ECO:0000256" key="11">
    <source>
        <dbReference type="SAM" id="Phobius"/>
    </source>
</evidence>
<dbReference type="EMBL" id="DVMZ01000156">
    <property type="protein sequence ID" value="HIU59608.1"/>
    <property type="molecule type" value="Genomic_DNA"/>
</dbReference>
<comment type="subcellular location">
    <subcellularLocation>
        <location evidence="1">Cell membrane</location>
        <topology evidence="1">Multi-pass membrane protein</topology>
    </subcellularLocation>
</comment>
<dbReference type="Pfam" id="PF01554">
    <property type="entry name" value="MatE"/>
    <property type="match status" value="2"/>
</dbReference>
<feature type="transmembrane region" description="Helical" evidence="11">
    <location>
        <begin position="72"/>
        <end position="93"/>
    </location>
</feature>
<feature type="transmembrane region" description="Helical" evidence="11">
    <location>
        <begin position="210"/>
        <end position="233"/>
    </location>
</feature>
<dbReference type="Proteomes" id="UP000824081">
    <property type="component" value="Unassembled WGS sequence"/>
</dbReference>
<feature type="transmembrane region" description="Helical" evidence="11">
    <location>
        <begin position="113"/>
        <end position="135"/>
    </location>
</feature>
<sequence>MEQSVHAEKLSEEERERRQYQKMTKTPIPRLVVTLGIPTMLNMMVSSLYNLADTYFVSGLGEDATGAVNVVLSLMSLIQAIGFTFGMGGGSIISRLLGKRAQKEADEVSSSAFFAAFTAGMVILILGLIFLTPLMWLLGSSSEAVLMNAKRYSRYILLAAPFMCMSFVMNNLLRSQGRAFLSMIGLVTGAVVNVALDPLFIIVLNMGIDGAALATFLSQMLSFFILLFMFLSGRSITSLRVRNISRRWRTYREIVSTGFPSFCRQVLASLCTVLLNWAVKSYGDGALAAMGVVQKVFMFAFSIALGVGQGYQPVFGYNYSARFFGRVRSAYLFTLAFSTSLMTIFAIACAVATPAIMREFLESPDSIAIGTLALRLQCICMPLLPLNFMAGLTYQVVGNKALAALLSCSRQGLFYVPAILILPLAADLLGVQCAQSVSDFLAFLFAIPFTVAFLRRLRRLEKENCPVSENVSVNE</sequence>
<keyword evidence="9" id="KW-0046">Antibiotic resistance</keyword>
<evidence type="ECO:0000256" key="8">
    <source>
        <dbReference type="ARBA" id="ARBA00023136"/>
    </source>
</evidence>
<keyword evidence="5" id="KW-1003">Cell membrane</keyword>
<evidence type="ECO:0000256" key="6">
    <source>
        <dbReference type="ARBA" id="ARBA00022692"/>
    </source>
</evidence>
<dbReference type="InterPro" id="IPR002528">
    <property type="entry name" value="MATE_fam"/>
</dbReference>
<evidence type="ECO:0000256" key="9">
    <source>
        <dbReference type="ARBA" id="ARBA00023251"/>
    </source>
</evidence>
<dbReference type="PIRSF" id="PIRSF006603">
    <property type="entry name" value="DinF"/>
    <property type="match status" value="1"/>
</dbReference>
<dbReference type="AlphaFoldDB" id="A0A9D1MFL1"/>
<keyword evidence="6 11" id="KW-0812">Transmembrane</keyword>
<feature type="transmembrane region" description="Helical" evidence="11">
    <location>
        <begin position="329"/>
        <end position="355"/>
    </location>
</feature>
<feature type="transmembrane region" description="Helical" evidence="11">
    <location>
        <begin position="367"/>
        <end position="392"/>
    </location>
</feature>
<name>A0A9D1MFL1_9FIRM</name>
<dbReference type="InterPro" id="IPR051327">
    <property type="entry name" value="MATE_MepA_subfamily"/>
</dbReference>
<feature type="transmembrane region" description="Helical" evidence="11">
    <location>
        <begin position="31"/>
        <end position="52"/>
    </location>
</feature>
<evidence type="ECO:0000256" key="7">
    <source>
        <dbReference type="ARBA" id="ARBA00022989"/>
    </source>
</evidence>
<organism evidence="12 13">
    <name type="scientific">Candidatus Scatosoma pullistercoris</name>
    <dbReference type="NCBI Taxonomy" id="2840934"/>
    <lineage>
        <taxon>Bacteria</taxon>
        <taxon>Bacillati</taxon>
        <taxon>Bacillota</taxon>
        <taxon>Clostridia</taxon>
        <taxon>Candidatus Scatosoma</taxon>
    </lineage>
</organism>
<comment type="caution">
    <text evidence="12">The sequence shown here is derived from an EMBL/GenBank/DDBJ whole genome shotgun (WGS) entry which is preliminary data.</text>
</comment>
<feature type="transmembrane region" description="Helical" evidence="11">
    <location>
        <begin position="155"/>
        <end position="173"/>
    </location>
</feature>
<feature type="transmembrane region" description="Helical" evidence="11">
    <location>
        <begin position="437"/>
        <end position="454"/>
    </location>
</feature>
<dbReference type="PANTHER" id="PTHR43823:SF3">
    <property type="entry name" value="MULTIDRUG EXPORT PROTEIN MEPA"/>
    <property type="match status" value="1"/>
</dbReference>
<evidence type="ECO:0000256" key="10">
    <source>
        <dbReference type="SAM" id="MobiDB-lite"/>
    </source>
</evidence>
<accession>A0A9D1MFL1</accession>
<dbReference type="NCBIfam" id="TIGR00797">
    <property type="entry name" value="matE"/>
    <property type="match status" value="1"/>
</dbReference>
<dbReference type="GO" id="GO:0046677">
    <property type="term" value="P:response to antibiotic"/>
    <property type="evidence" value="ECO:0007669"/>
    <property type="project" value="UniProtKB-KW"/>
</dbReference>
<dbReference type="PANTHER" id="PTHR43823">
    <property type="entry name" value="SPORULATION PROTEIN YKVU"/>
    <property type="match status" value="1"/>
</dbReference>
<evidence type="ECO:0000256" key="1">
    <source>
        <dbReference type="ARBA" id="ARBA00004651"/>
    </source>
</evidence>